<evidence type="ECO:0000313" key="2">
    <source>
        <dbReference type="Proteomes" id="UP000281350"/>
    </source>
</evidence>
<proteinExistence type="predicted"/>
<comment type="caution">
    <text evidence="1">The sequence shown here is derived from an EMBL/GenBank/DDBJ whole genome shotgun (WGS) entry which is preliminary data.</text>
</comment>
<evidence type="ECO:0000313" key="1">
    <source>
        <dbReference type="EMBL" id="RMO78248.1"/>
    </source>
</evidence>
<dbReference type="AlphaFoldDB" id="A0A3M3Y770"/>
<dbReference type="Proteomes" id="UP000281350">
    <property type="component" value="Unassembled WGS sequence"/>
</dbReference>
<dbReference type="EMBL" id="RBPY01000087">
    <property type="protein sequence ID" value="RMO78248.1"/>
    <property type="molecule type" value="Genomic_DNA"/>
</dbReference>
<accession>A0A3M3Y770</accession>
<name>A0A3M3Y770_9PSED</name>
<organism evidence="1 2">
    <name type="scientific">Pseudomonas syringae pv. primulae</name>
    <dbReference type="NCBI Taxonomy" id="251707"/>
    <lineage>
        <taxon>Bacteria</taxon>
        <taxon>Pseudomonadati</taxon>
        <taxon>Pseudomonadota</taxon>
        <taxon>Gammaproteobacteria</taxon>
        <taxon>Pseudomonadales</taxon>
        <taxon>Pseudomonadaceae</taxon>
        <taxon>Pseudomonas</taxon>
    </lineage>
</organism>
<gene>
    <name evidence="1" type="ORF">ALQ36_05196</name>
</gene>
<protein>
    <submittedName>
        <fullName evidence="1">Uncharacterized protein</fullName>
    </submittedName>
</protein>
<sequence length="341" mass="39352">MRLYWQRGPAFKGLQLGGLEFRTELSAGRLEITKSFKIESSAPACQVAIKLRSRYIHITDNRDLQVMRRKARILILCKTYPTPSAAHAETSCVAGMDADGNLVRLYPVPFRLVTEEQKFAKWQWIEASIEKSPGDHRPESHKIGVDTIRGLETIPTEKTWGKRREMLDRLPIYESFESLDQARLEFGVTLGMVRPGRILGLNIKKASSETWTEEELEKLEKLQRQPGLFDQDDVKSSLKRLEKVPFDFYYSYECTVEGAPVVHTHKIVDWEASQLYRNLRRAHGASGWETPFRKKLEEELPSKDLMLLMGTIHRFPHQWLIISLIYPPKQPPGADQQMSLF</sequence>
<reference evidence="1 2" key="1">
    <citation type="submission" date="2018-08" db="EMBL/GenBank/DDBJ databases">
        <title>Recombination of ecologically and evolutionarily significant loci maintains genetic cohesion in the Pseudomonas syringae species complex.</title>
        <authorList>
            <person name="Dillon M."/>
            <person name="Thakur S."/>
            <person name="Almeida R.N.D."/>
            <person name="Weir B.S."/>
            <person name="Guttman D.S."/>
        </authorList>
    </citation>
    <scope>NUCLEOTIDE SEQUENCE [LARGE SCALE GENOMIC DNA]</scope>
    <source>
        <strain evidence="1 2">ICMP 2732</strain>
    </source>
</reference>